<sequence>MRGADVNGARTLYAVLLVTIALVLAYVIVVGLAGR</sequence>
<feature type="transmembrane region" description="Helical" evidence="1">
    <location>
        <begin position="12"/>
        <end position="33"/>
    </location>
</feature>
<keyword evidence="1" id="KW-1133">Transmembrane helix</keyword>
<accession>A0A1N7C7W8</accession>
<keyword evidence="1" id="KW-0812">Transmembrane</keyword>
<reference evidence="3" key="1">
    <citation type="submission" date="2017-01" db="EMBL/GenBank/DDBJ databases">
        <authorList>
            <person name="Varghese N."/>
            <person name="Submissions S."/>
        </authorList>
    </citation>
    <scope>NUCLEOTIDE SEQUENCE [LARGE SCALE GENOMIC DNA]</scope>
    <source>
        <strain evidence="3">ATCC 12950</strain>
    </source>
</reference>
<evidence type="ECO:0000313" key="3">
    <source>
        <dbReference type="Proteomes" id="UP000186096"/>
    </source>
</evidence>
<keyword evidence="3" id="KW-1185">Reference proteome</keyword>
<dbReference type="Proteomes" id="UP000186096">
    <property type="component" value="Unassembled WGS sequence"/>
</dbReference>
<gene>
    <name evidence="2" type="ORF">SAMN05421833_111104</name>
</gene>
<keyword evidence="1" id="KW-0472">Membrane</keyword>
<protein>
    <submittedName>
        <fullName evidence="2">Uncharacterized protein</fullName>
    </submittedName>
</protein>
<evidence type="ECO:0000313" key="2">
    <source>
        <dbReference type="EMBL" id="SIR59646.1"/>
    </source>
</evidence>
<organism evidence="2 3">
    <name type="scientific">Microbispora rosea</name>
    <dbReference type="NCBI Taxonomy" id="58117"/>
    <lineage>
        <taxon>Bacteria</taxon>
        <taxon>Bacillati</taxon>
        <taxon>Actinomycetota</taxon>
        <taxon>Actinomycetes</taxon>
        <taxon>Streptosporangiales</taxon>
        <taxon>Streptosporangiaceae</taxon>
        <taxon>Microbispora</taxon>
    </lineage>
</organism>
<dbReference type="EMBL" id="FTNI01000011">
    <property type="protein sequence ID" value="SIR59646.1"/>
    <property type="molecule type" value="Genomic_DNA"/>
</dbReference>
<dbReference type="AlphaFoldDB" id="A0A1N7C7W8"/>
<proteinExistence type="predicted"/>
<name>A0A1N7C7W8_9ACTN</name>
<evidence type="ECO:0000256" key="1">
    <source>
        <dbReference type="SAM" id="Phobius"/>
    </source>
</evidence>